<reference evidence="1 2" key="1">
    <citation type="submission" date="2020-06" db="EMBL/GenBank/DDBJ databases">
        <authorList>
            <person name="Chanama M."/>
        </authorList>
    </citation>
    <scope>NUCLEOTIDE SEQUENCE [LARGE SCALE GENOMIC DNA]</scope>
    <source>
        <strain evidence="1 2">TBRC6557</strain>
    </source>
</reference>
<proteinExistence type="predicted"/>
<dbReference type="EMBL" id="JABWGO010000001">
    <property type="protein sequence ID" value="NUW40417.1"/>
    <property type="molecule type" value="Genomic_DNA"/>
</dbReference>
<evidence type="ECO:0000313" key="1">
    <source>
        <dbReference type="EMBL" id="NUW40417.1"/>
    </source>
</evidence>
<accession>A0A7Y6ILE1</accession>
<sequence length="414" mass="45829">MAYSYHADLSVGQFLRLPFRTLSDGGFAGLVFLLARSADAPELQRAFFRDWADIDDLTGRYLGVFAPSPGHIELATGYREWSSHYEPVTFLVDGVQCSADGRRLYGSSHGSPWAVRMAAERSTARGFDRQTPTAISTPTLPGPVRKHQVALTRAVTEMQEFFGVPESLVPCVVVVSLEEKAAFVVPLEESSSVYHFLKRIKSEVESVLSEIRERDERLDALKRARISNRSDLGMRKAAMAAVDREWERHRTALATDLDSISAHWTGEAARLCGWMSGRLHDGGPLTEAERMSARTLMRVLKGGGRLGTLPRRLGRTLGKMARGYPEGHPAVLRLADSRATADAVEREIGHIKRELGLLGKELRLADAVVAAARELNLTLDDPGELPLFRDLQWPISVFSRQSRSSGPSIRSRRG</sequence>
<protein>
    <submittedName>
        <fullName evidence="1">Uncharacterized protein</fullName>
    </submittedName>
</protein>
<name>A0A7Y6ILE1_9ACTN</name>
<keyword evidence="2" id="KW-1185">Reference proteome</keyword>
<evidence type="ECO:0000313" key="2">
    <source>
        <dbReference type="Proteomes" id="UP000546126"/>
    </source>
</evidence>
<organism evidence="1 2">
    <name type="scientific">Nonomuraea rhodomycinica</name>
    <dbReference type="NCBI Taxonomy" id="1712872"/>
    <lineage>
        <taxon>Bacteria</taxon>
        <taxon>Bacillati</taxon>
        <taxon>Actinomycetota</taxon>
        <taxon>Actinomycetes</taxon>
        <taxon>Streptosporangiales</taxon>
        <taxon>Streptosporangiaceae</taxon>
        <taxon>Nonomuraea</taxon>
    </lineage>
</organism>
<dbReference type="RefSeq" id="WP_175599803.1">
    <property type="nucleotide sequence ID" value="NZ_JABWGO010000001.1"/>
</dbReference>
<dbReference type="AlphaFoldDB" id="A0A7Y6ILE1"/>
<comment type="caution">
    <text evidence="1">The sequence shown here is derived from an EMBL/GenBank/DDBJ whole genome shotgun (WGS) entry which is preliminary data.</text>
</comment>
<dbReference type="Proteomes" id="UP000546126">
    <property type="component" value="Unassembled WGS sequence"/>
</dbReference>
<gene>
    <name evidence="1" type="ORF">HT134_09750</name>
</gene>